<dbReference type="InterPro" id="IPR009003">
    <property type="entry name" value="Peptidase_S1_PA"/>
</dbReference>
<dbReference type="InterPro" id="IPR018114">
    <property type="entry name" value="TRYPSIN_HIS"/>
</dbReference>
<dbReference type="OrthoDB" id="6513794at2759"/>
<dbReference type="InterPro" id="IPR043504">
    <property type="entry name" value="Peptidase_S1_PA_chymotrypsin"/>
</dbReference>
<dbReference type="PROSITE" id="PS00134">
    <property type="entry name" value="TRYPSIN_HIS"/>
    <property type="match status" value="1"/>
</dbReference>
<reference evidence="6" key="1">
    <citation type="submission" date="2020-03" db="EMBL/GenBank/DDBJ databases">
        <title>A transcriptome and proteome of the tick Rhipicephalus microplus shaped by the genetic composition of its hosts and developmental stage.</title>
        <authorList>
            <person name="Garcia G.R."/>
            <person name="Ribeiro J.M.C."/>
            <person name="Maruyama S.R."/>
            <person name="Gardinasse L.G."/>
            <person name="Nelson K."/>
            <person name="Ferreira B.R."/>
            <person name="Andrade T.G."/>
            <person name="Santos I.K.F.M."/>
        </authorList>
    </citation>
    <scope>NUCLEOTIDE SEQUENCE</scope>
    <source>
        <strain evidence="6">NSGR</strain>
        <tissue evidence="6">Salivary glands</tissue>
    </source>
</reference>
<evidence type="ECO:0000256" key="2">
    <source>
        <dbReference type="ARBA" id="ARBA00024195"/>
    </source>
</evidence>
<dbReference type="InterPro" id="IPR051487">
    <property type="entry name" value="Ser/Thr_Proteases_Immune/Dev"/>
</dbReference>
<dbReference type="Pfam" id="PF00089">
    <property type="entry name" value="Trypsin"/>
    <property type="match status" value="1"/>
</dbReference>
<evidence type="ECO:0000259" key="5">
    <source>
        <dbReference type="PROSITE" id="PS50240"/>
    </source>
</evidence>
<dbReference type="GO" id="GO:0006508">
    <property type="term" value="P:proteolysis"/>
    <property type="evidence" value="ECO:0007669"/>
    <property type="project" value="UniProtKB-KW"/>
</dbReference>
<dbReference type="GO" id="GO:0004252">
    <property type="term" value="F:serine-type endopeptidase activity"/>
    <property type="evidence" value="ECO:0007669"/>
    <property type="project" value="InterPro"/>
</dbReference>
<evidence type="ECO:0000256" key="4">
    <source>
        <dbReference type="SAM" id="SignalP"/>
    </source>
</evidence>
<feature type="signal peptide" evidence="4">
    <location>
        <begin position="1"/>
        <end position="32"/>
    </location>
</feature>
<organism evidence="6">
    <name type="scientific">Rhipicephalus microplus</name>
    <name type="common">Cattle tick</name>
    <name type="synonym">Boophilus microplus</name>
    <dbReference type="NCBI Taxonomy" id="6941"/>
    <lineage>
        <taxon>Eukaryota</taxon>
        <taxon>Metazoa</taxon>
        <taxon>Ecdysozoa</taxon>
        <taxon>Arthropoda</taxon>
        <taxon>Chelicerata</taxon>
        <taxon>Arachnida</taxon>
        <taxon>Acari</taxon>
        <taxon>Parasitiformes</taxon>
        <taxon>Ixodida</taxon>
        <taxon>Ixodoidea</taxon>
        <taxon>Ixodidae</taxon>
        <taxon>Rhipicephalinae</taxon>
        <taxon>Rhipicephalus</taxon>
        <taxon>Boophilus</taxon>
    </lineage>
</organism>
<keyword evidence="3 6" id="KW-0645">Protease</keyword>
<keyword evidence="4" id="KW-0732">Signal</keyword>
<dbReference type="SUPFAM" id="SSF50494">
    <property type="entry name" value="Trypsin-like serine proteases"/>
    <property type="match status" value="1"/>
</dbReference>
<comment type="similarity">
    <text evidence="2">Belongs to the peptidase S1 family. CLIP subfamily.</text>
</comment>
<protein>
    <submittedName>
        <fullName evidence="6">Putative trypsin-like serine protease</fullName>
    </submittedName>
</protein>
<dbReference type="InterPro" id="IPR001314">
    <property type="entry name" value="Peptidase_S1A"/>
</dbReference>
<evidence type="ECO:0000256" key="1">
    <source>
        <dbReference type="ARBA" id="ARBA00023157"/>
    </source>
</evidence>
<evidence type="ECO:0000313" key="6">
    <source>
        <dbReference type="EMBL" id="NIE46720.1"/>
    </source>
</evidence>
<feature type="domain" description="Peptidase S1" evidence="5">
    <location>
        <begin position="53"/>
        <end position="291"/>
    </location>
</feature>
<dbReference type="SMART" id="SM00020">
    <property type="entry name" value="Tryp_SPc"/>
    <property type="match status" value="1"/>
</dbReference>
<evidence type="ECO:0000256" key="3">
    <source>
        <dbReference type="RuleBase" id="RU363034"/>
    </source>
</evidence>
<dbReference type="AlphaFoldDB" id="A0A6G5A975"/>
<dbReference type="PROSITE" id="PS50240">
    <property type="entry name" value="TRYPSIN_DOM"/>
    <property type="match status" value="1"/>
</dbReference>
<keyword evidence="1" id="KW-1015">Disulfide bond</keyword>
<name>A0A6G5A975_RHIMP</name>
<dbReference type="PROSITE" id="PS00135">
    <property type="entry name" value="TRYPSIN_SER"/>
    <property type="match status" value="1"/>
</dbReference>
<keyword evidence="3" id="KW-0720">Serine protease</keyword>
<dbReference type="Gene3D" id="2.40.10.10">
    <property type="entry name" value="Trypsin-like serine proteases"/>
    <property type="match status" value="1"/>
</dbReference>
<dbReference type="CDD" id="cd00190">
    <property type="entry name" value="Tryp_SPc"/>
    <property type="match status" value="1"/>
</dbReference>
<keyword evidence="3" id="KW-0378">Hydrolase</keyword>
<sequence>MASLCGDKVTHTHLRLQMIPLGIFAVALSVSANQIDPQINQIGCGESEPVGRVYNGKPIRRESIPWIVSLELDYGRMGIAGCGGIVITRNVVLTAGHCLLGERRHPERVNVWFNSTMLYGGTLVPADIVTVHQTFEKQLDIVYDIGLLKLTDDFKFDRMLKPVCLPEGKMDIGGKSLLSAGWGKTGSVNENKNLLYAQVNGLKDEDCQTFLKSETSSYTNRPIGPAPMICAIGSTASVCDGDSGGPLTLQDDRGRSTLVGIVEGVVSCSAGVPSVYTNVAFHLRWIKDMLNNPSSWRSLMFH</sequence>
<dbReference type="PRINTS" id="PR00722">
    <property type="entry name" value="CHYMOTRYPSIN"/>
</dbReference>
<dbReference type="InterPro" id="IPR033116">
    <property type="entry name" value="TRYPSIN_SER"/>
</dbReference>
<feature type="chain" id="PRO_5026324936" evidence="4">
    <location>
        <begin position="33"/>
        <end position="302"/>
    </location>
</feature>
<dbReference type="PANTHER" id="PTHR24256">
    <property type="entry name" value="TRYPTASE-RELATED"/>
    <property type="match status" value="1"/>
</dbReference>
<accession>A0A6G5A975</accession>
<dbReference type="VEuPathDB" id="VectorBase:LOC119186100"/>
<dbReference type="InterPro" id="IPR001254">
    <property type="entry name" value="Trypsin_dom"/>
</dbReference>
<dbReference type="EMBL" id="GIKN01004447">
    <property type="protein sequence ID" value="NIE46720.1"/>
    <property type="molecule type" value="Transcribed_RNA"/>
</dbReference>
<proteinExistence type="inferred from homology"/>